<dbReference type="SUPFAM" id="SSF52172">
    <property type="entry name" value="CheY-like"/>
    <property type="match status" value="1"/>
</dbReference>
<dbReference type="CDD" id="cd16919">
    <property type="entry name" value="HATPase_CckA-like"/>
    <property type="match status" value="1"/>
</dbReference>
<dbReference type="InterPro" id="IPR036890">
    <property type="entry name" value="HATPase_C_sf"/>
</dbReference>
<dbReference type="SUPFAM" id="SSF47384">
    <property type="entry name" value="Homodimeric domain of signal transducing histidine kinase"/>
    <property type="match status" value="1"/>
</dbReference>
<feature type="transmembrane region" description="Helical" evidence="11">
    <location>
        <begin position="280"/>
        <end position="303"/>
    </location>
</feature>
<keyword evidence="6" id="KW-0418">Kinase</keyword>
<dbReference type="PRINTS" id="PR00344">
    <property type="entry name" value="BCTRLSENSOR"/>
</dbReference>
<evidence type="ECO:0000256" key="1">
    <source>
        <dbReference type="ARBA" id="ARBA00000085"/>
    </source>
</evidence>
<dbReference type="SMART" id="SM00448">
    <property type="entry name" value="REC"/>
    <property type="match status" value="1"/>
</dbReference>
<evidence type="ECO:0000256" key="9">
    <source>
        <dbReference type="PROSITE-ProRule" id="PRU00169"/>
    </source>
</evidence>
<comment type="catalytic activity">
    <reaction evidence="1">
        <text>ATP + protein L-histidine = ADP + protein N-phospho-L-histidine.</text>
        <dbReference type="EC" id="2.7.13.3"/>
    </reaction>
</comment>
<evidence type="ECO:0000256" key="8">
    <source>
        <dbReference type="ARBA" id="ARBA00023012"/>
    </source>
</evidence>
<dbReference type="InterPro" id="IPR036097">
    <property type="entry name" value="HisK_dim/P_sf"/>
</dbReference>
<dbReference type="InterPro" id="IPR003594">
    <property type="entry name" value="HATPase_dom"/>
</dbReference>
<dbReference type="Gene3D" id="3.40.50.2300">
    <property type="match status" value="1"/>
</dbReference>
<dbReference type="InterPro" id="IPR003661">
    <property type="entry name" value="HisK_dim/P_dom"/>
</dbReference>
<dbReference type="Gene3D" id="3.30.565.10">
    <property type="entry name" value="Histidine kinase-like ATPase, C-terminal domain"/>
    <property type="match status" value="1"/>
</dbReference>
<comment type="caution">
    <text evidence="14">The sequence shown here is derived from an EMBL/GenBank/DDBJ whole genome shotgun (WGS) entry which is preliminary data.</text>
</comment>
<sequence>MFPKSRALLSTQIHVAILVAIIVAPVLILAAVLFFSWAEAERARSEASMQEKARTVKSAIDRELAGLQYTLYALASAPALETQDLRSFHEYIKQVGSARNAIVVLRNRQSQQVLNNVIEWGQPLPPATALRSTDERVASSLRVEVSELFHGLQVRRPSFAVVSPIVQGDKLAYFLSLSLATQYITDILLRSNLEGGEIAAVIDGNGIIVARSRDNDVAVATPSKGAMMRAPGREGRIIAESLNGEPVVTFFSRSDLSNWTIGISVPITDLEAPVVRTVKLVAIISLILLVISVGSAIILARMFSRPIEALAVGADALGQGQPIKIRPTSVKEIHSAWVSLKRAADKLRERTEQRDLAESALLSLNNTLEDQVRERTAELQATNSRLIAEMKQREDVEERVRQLQKSEAVSQLTGGIAHDFNNMLAAILGSLSLIESRMAKGDTNIGMLVKGGIDSANRAAQLTKRLLAFSRQQPLSPKPVEPNKLIQGMSELLKRTMPELVSMETVLAAGAWRIHVDANQLENAILNLAVNARDAMVEGGKLTIETSNAYLDEAYAADHGDLTPGQYVLLAVTDTGTGMPPAVLSRAFDPFFTTKPDGRGTGLGLSQVHGFIKQSGGHIKIYSEPGLGTTVKLYLPRFFGEDTEEAPGAQVPLQTSAEGELVLIVEDDDAVRATTVELVRELGYRVLEANSAAAALRILDAEPKVRLLFTDVVMPELNGRKLVDEALKRRPDLKVLFTTGYTRNAIVHNGVLDQGVNLIVKPFTLDMLGLKIAEALRG</sequence>
<dbReference type="Gene3D" id="1.10.287.130">
    <property type="match status" value="1"/>
</dbReference>
<dbReference type="Proteomes" id="UP001597295">
    <property type="component" value="Unassembled WGS sequence"/>
</dbReference>
<dbReference type="InterPro" id="IPR005467">
    <property type="entry name" value="His_kinase_dom"/>
</dbReference>
<keyword evidence="15" id="KW-1185">Reference proteome</keyword>
<organism evidence="14 15">
    <name type="scientific">Lacibacterium aquatile</name>
    <dbReference type="NCBI Taxonomy" id="1168082"/>
    <lineage>
        <taxon>Bacteria</taxon>
        <taxon>Pseudomonadati</taxon>
        <taxon>Pseudomonadota</taxon>
        <taxon>Alphaproteobacteria</taxon>
        <taxon>Rhodospirillales</taxon>
        <taxon>Rhodospirillaceae</taxon>
    </lineage>
</organism>
<dbReference type="CDD" id="cd18774">
    <property type="entry name" value="PDC2_HK_sensor"/>
    <property type="match status" value="1"/>
</dbReference>
<evidence type="ECO:0000256" key="2">
    <source>
        <dbReference type="ARBA" id="ARBA00012438"/>
    </source>
</evidence>
<gene>
    <name evidence="14" type="ORF">ACFSM5_09790</name>
</gene>
<dbReference type="CDD" id="cd00082">
    <property type="entry name" value="HisKA"/>
    <property type="match status" value="1"/>
</dbReference>
<keyword evidence="5" id="KW-0547">Nucleotide-binding</keyword>
<protein>
    <recommendedName>
        <fullName evidence="2">histidine kinase</fullName>
        <ecNumber evidence="2">2.7.13.3</ecNumber>
    </recommendedName>
</protein>
<name>A0ABW5DRG4_9PROT</name>
<evidence type="ECO:0000256" key="4">
    <source>
        <dbReference type="ARBA" id="ARBA00022679"/>
    </source>
</evidence>
<keyword evidence="11" id="KW-0472">Membrane</keyword>
<dbReference type="Gene3D" id="6.10.340.10">
    <property type="match status" value="1"/>
</dbReference>
<feature type="transmembrane region" description="Helical" evidence="11">
    <location>
        <begin position="12"/>
        <end position="35"/>
    </location>
</feature>
<feature type="modified residue" description="4-aspartylphosphate" evidence="9">
    <location>
        <position position="711"/>
    </location>
</feature>
<dbReference type="InterPro" id="IPR001789">
    <property type="entry name" value="Sig_transdc_resp-reg_receiver"/>
</dbReference>
<feature type="coiled-coil region" evidence="10">
    <location>
        <begin position="365"/>
        <end position="406"/>
    </location>
</feature>
<keyword evidence="11" id="KW-1133">Transmembrane helix</keyword>
<feature type="domain" description="Histidine kinase" evidence="12">
    <location>
        <begin position="415"/>
        <end position="639"/>
    </location>
</feature>
<dbReference type="Pfam" id="PF02518">
    <property type="entry name" value="HATPase_c"/>
    <property type="match status" value="1"/>
</dbReference>
<dbReference type="SUPFAM" id="SSF55874">
    <property type="entry name" value="ATPase domain of HSP90 chaperone/DNA topoisomerase II/histidine kinase"/>
    <property type="match status" value="1"/>
</dbReference>
<evidence type="ECO:0000313" key="15">
    <source>
        <dbReference type="Proteomes" id="UP001597295"/>
    </source>
</evidence>
<keyword evidence="7 14" id="KW-0067">ATP-binding</keyword>
<evidence type="ECO:0000259" key="12">
    <source>
        <dbReference type="PROSITE" id="PS50109"/>
    </source>
</evidence>
<dbReference type="InterPro" id="IPR011006">
    <property type="entry name" value="CheY-like_superfamily"/>
</dbReference>
<evidence type="ECO:0000259" key="13">
    <source>
        <dbReference type="PROSITE" id="PS50110"/>
    </source>
</evidence>
<evidence type="ECO:0000256" key="3">
    <source>
        <dbReference type="ARBA" id="ARBA00022553"/>
    </source>
</evidence>
<dbReference type="CDD" id="cd18161">
    <property type="entry name" value="REC_hyHK_blue-like"/>
    <property type="match status" value="1"/>
</dbReference>
<dbReference type="Pfam" id="PF00072">
    <property type="entry name" value="Response_reg"/>
    <property type="match status" value="1"/>
</dbReference>
<evidence type="ECO:0000256" key="7">
    <source>
        <dbReference type="ARBA" id="ARBA00022840"/>
    </source>
</evidence>
<dbReference type="RefSeq" id="WP_379876153.1">
    <property type="nucleotide sequence ID" value="NZ_JBHUIP010000009.1"/>
</dbReference>
<keyword evidence="3 9" id="KW-0597">Phosphoprotein</keyword>
<evidence type="ECO:0000256" key="6">
    <source>
        <dbReference type="ARBA" id="ARBA00022777"/>
    </source>
</evidence>
<reference evidence="15" key="1">
    <citation type="journal article" date="2019" name="Int. J. Syst. Evol. Microbiol.">
        <title>The Global Catalogue of Microorganisms (GCM) 10K type strain sequencing project: providing services to taxonomists for standard genome sequencing and annotation.</title>
        <authorList>
            <consortium name="The Broad Institute Genomics Platform"/>
            <consortium name="The Broad Institute Genome Sequencing Center for Infectious Disease"/>
            <person name="Wu L."/>
            <person name="Ma J."/>
        </authorList>
    </citation>
    <scope>NUCLEOTIDE SEQUENCE [LARGE SCALE GENOMIC DNA]</scope>
    <source>
        <strain evidence="15">CGMCC 1.19062</strain>
    </source>
</reference>
<keyword evidence="8" id="KW-0902">Two-component regulatory system</keyword>
<evidence type="ECO:0000256" key="10">
    <source>
        <dbReference type="SAM" id="Coils"/>
    </source>
</evidence>
<feature type="domain" description="Response regulatory" evidence="13">
    <location>
        <begin position="661"/>
        <end position="776"/>
    </location>
</feature>
<dbReference type="EC" id="2.7.13.3" evidence="2"/>
<dbReference type="SMART" id="SM00388">
    <property type="entry name" value="HisKA"/>
    <property type="match status" value="1"/>
</dbReference>
<keyword evidence="4" id="KW-0808">Transferase</keyword>
<dbReference type="GO" id="GO:0005524">
    <property type="term" value="F:ATP binding"/>
    <property type="evidence" value="ECO:0007669"/>
    <property type="project" value="UniProtKB-KW"/>
</dbReference>
<evidence type="ECO:0000313" key="14">
    <source>
        <dbReference type="EMBL" id="MFD2263178.1"/>
    </source>
</evidence>
<dbReference type="InterPro" id="IPR004358">
    <property type="entry name" value="Sig_transdc_His_kin-like_C"/>
</dbReference>
<evidence type="ECO:0000256" key="5">
    <source>
        <dbReference type="ARBA" id="ARBA00022741"/>
    </source>
</evidence>
<accession>A0ABW5DRG4</accession>
<dbReference type="EMBL" id="JBHUIP010000009">
    <property type="protein sequence ID" value="MFD2263178.1"/>
    <property type="molecule type" value="Genomic_DNA"/>
</dbReference>
<dbReference type="PROSITE" id="PS50110">
    <property type="entry name" value="RESPONSE_REGULATORY"/>
    <property type="match status" value="1"/>
</dbReference>
<dbReference type="SMART" id="SM00387">
    <property type="entry name" value="HATPase_c"/>
    <property type="match status" value="1"/>
</dbReference>
<proteinExistence type="predicted"/>
<dbReference type="Pfam" id="PF00512">
    <property type="entry name" value="HisKA"/>
    <property type="match status" value="1"/>
</dbReference>
<dbReference type="PROSITE" id="PS50109">
    <property type="entry name" value="HIS_KIN"/>
    <property type="match status" value="1"/>
</dbReference>
<dbReference type="PANTHER" id="PTHR43065:SF46">
    <property type="entry name" value="C4-DICARBOXYLATE TRANSPORT SENSOR PROTEIN DCTB"/>
    <property type="match status" value="1"/>
</dbReference>
<keyword evidence="11" id="KW-0812">Transmembrane</keyword>
<evidence type="ECO:0000256" key="11">
    <source>
        <dbReference type="SAM" id="Phobius"/>
    </source>
</evidence>
<keyword evidence="10" id="KW-0175">Coiled coil</keyword>
<dbReference type="PANTHER" id="PTHR43065">
    <property type="entry name" value="SENSOR HISTIDINE KINASE"/>
    <property type="match status" value="1"/>
</dbReference>